<sequence length="336" mass="38384">MTSVFKYRGGDWATVKRDLRSLSRNELYAAPFASLNDPFESVVVIDRNSFEIGGLVLGWAAGGKLDQGKKASSKLEDALGEFVKFTRGIGIYSLSKSATDELLWAHYANSHQGFCVEFDLENLLDYKLEAEEILSVDYSLRPPTLSMVELMASQKSQGKLLQKLVATKSRRWNYEEEIRVCVGNPGLKEYDFRALRAIYFGARCSYRLIRLAMRLLRGRGISYYQMQLVSESYNLEAIAIDDEFPNAAPYRERLAPVDDGIPYLDEKTKPFQKELSVAIEMARREPYCERVRDAYLSGSKGTPENPVFYVTYDRSDGLPRNVFYSLQEIRRHVLYA</sequence>
<keyword evidence="2" id="KW-1185">Reference proteome</keyword>
<proteinExistence type="predicted"/>
<dbReference type="Proteomes" id="UP001059672">
    <property type="component" value="Chromosome"/>
</dbReference>
<dbReference type="InterPro" id="IPR021352">
    <property type="entry name" value="DUF2971"/>
</dbReference>
<name>A0ABY5HB69_9PSED</name>
<dbReference type="RefSeq" id="WP_255839992.1">
    <property type="nucleotide sequence ID" value="NZ_CP073346.1"/>
</dbReference>
<accession>A0ABY5HB69</accession>
<dbReference type="EMBL" id="CP073346">
    <property type="protein sequence ID" value="UTW09324.1"/>
    <property type="molecule type" value="Genomic_DNA"/>
</dbReference>
<evidence type="ECO:0000313" key="1">
    <source>
        <dbReference type="EMBL" id="UTW09324.1"/>
    </source>
</evidence>
<dbReference type="Pfam" id="PF11185">
    <property type="entry name" value="DUF2971"/>
    <property type="match status" value="1"/>
</dbReference>
<evidence type="ECO:0000313" key="2">
    <source>
        <dbReference type="Proteomes" id="UP001059672"/>
    </source>
</evidence>
<gene>
    <name evidence="1" type="ORF">KDW96_08505</name>
</gene>
<organism evidence="1 2">
    <name type="scientific">Pseudomonas benzenivorans</name>
    <dbReference type="NCBI Taxonomy" id="556533"/>
    <lineage>
        <taxon>Bacteria</taxon>
        <taxon>Pseudomonadati</taxon>
        <taxon>Pseudomonadota</taxon>
        <taxon>Gammaproteobacteria</taxon>
        <taxon>Pseudomonadales</taxon>
        <taxon>Pseudomonadaceae</taxon>
        <taxon>Pseudomonas</taxon>
    </lineage>
</organism>
<protein>
    <submittedName>
        <fullName evidence="1">DUF2971 domain-containing protein</fullName>
    </submittedName>
</protein>
<reference evidence="1" key="1">
    <citation type="submission" date="2021-04" db="EMBL/GenBank/DDBJ databases">
        <title>Oceanospirillales bacteria with DddD are important DMSP degraders in coastal seawater.</title>
        <authorList>
            <person name="Liu J."/>
        </authorList>
    </citation>
    <scope>NUCLEOTIDE SEQUENCE</scope>
    <source>
        <strain evidence="1">D13-4</strain>
    </source>
</reference>